<organism evidence="2 3">
    <name type="scientific">Corynebacterium matruchotii</name>
    <dbReference type="NCBI Taxonomy" id="43768"/>
    <lineage>
        <taxon>Bacteria</taxon>
        <taxon>Bacillati</taxon>
        <taxon>Actinomycetota</taxon>
        <taxon>Actinomycetes</taxon>
        <taxon>Mycobacteriales</taxon>
        <taxon>Corynebacteriaceae</taxon>
        <taxon>Corynebacterium</taxon>
    </lineage>
</organism>
<feature type="region of interest" description="Disordered" evidence="1">
    <location>
        <begin position="154"/>
        <end position="183"/>
    </location>
</feature>
<accession>A0A6H9XSF3</accession>
<sequence length="183" mass="20285">MKKNIIIVLVLSLWFTSAYWLGSYYRRAQVAGVAIQKYVDVLDAESTDPQCTLEHCPNSSKSLPGMPEDRALFTSNERFNMEVKGPATTTEFAIKQVTKKNDGTVEAMAYVTTTKCYFPEDARPYGSATDLLLITLAPSTIKGEYVVIEDKRIGDTEDPLPPHAPTLYRGNRKADPPCSVGSR</sequence>
<dbReference type="Proteomes" id="UP000249886">
    <property type="component" value="Unassembled WGS sequence"/>
</dbReference>
<name>A0A6H9XSF3_9CORY</name>
<dbReference type="AlphaFoldDB" id="A0A6H9XSF3"/>
<proteinExistence type="predicted"/>
<evidence type="ECO:0000313" key="2">
    <source>
        <dbReference type="EMBL" id="SPW28503.1"/>
    </source>
</evidence>
<evidence type="ECO:0000313" key="3">
    <source>
        <dbReference type="Proteomes" id="UP000249886"/>
    </source>
</evidence>
<reference evidence="2 3" key="1">
    <citation type="submission" date="2018-06" db="EMBL/GenBank/DDBJ databases">
        <authorList>
            <consortium name="Pathogen Informatics"/>
            <person name="Doyle S."/>
        </authorList>
    </citation>
    <scope>NUCLEOTIDE SEQUENCE [LARGE SCALE GENOMIC DNA]</scope>
    <source>
        <strain evidence="2 3">NCTC10254</strain>
    </source>
</reference>
<gene>
    <name evidence="2" type="ORF">NCTC10254_01449</name>
</gene>
<dbReference type="EMBL" id="UARK01000011">
    <property type="protein sequence ID" value="SPW28503.1"/>
    <property type="molecule type" value="Genomic_DNA"/>
</dbReference>
<evidence type="ECO:0000256" key="1">
    <source>
        <dbReference type="SAM" id="MobiDB-lite"/>
    </source>
</evidence>
<dbReference type="GeneID" id="84573686"/>
<comment type="caution">
    <text evidence="2">The sequence shown here is derived from an EMBL/GenBank/DDBJ whole genome shotgun (WGS) entry which is preliminary data.</text>
</comment>
<protein>
    <submittedName>
        <fullName evidence="2">Uncharacterized protein</fullName>
    </submittedName>
</protein>
<dbReference type="RefSeq" id="WP_005525003.1">
    <property type="nucleotide sequence ID" value="NZ_CP050134.2"/>
</dbReference>